<reference evidence="2 3" key="1">
    <citation type="journal article" date="2019" name="Nat. Ecol. Evol.">
        <title>Megaphylogeny resolves global patterns of mushroom evolution.</title>
        <authorList>
            <person name="Varga T."/>
            <person name="Krizsan K."/>
            <person name="Foldi C."/>
            <person name="Dima B."/>
            <person name="Sanchez-Garcia M."/>
            <person name="Sanchez-Ramirez S."/>
            <person name="Szollosi G.J."/>
            <person name="Szarkandi J.G."/>
            <person name="Papp V."/>
            <person name="Albert L."/>
            <person name="Andreopoulos W."/>
            <person name="Angelini C."/>
            <person name="Antonin V."/>
            <person name="Barry K.W."/>
            <person name="Bougher N.L."/>
            <person name="Buchanan P."/>
            <person name="Buyck B."/>
            <person name="Bense V."/>
            <person name="Catcheside P."/>
            <person name="Chovatia M."/>
            <person name="Cooper J."/>
            <person name="Damon W."/>
            <person name="Desjardin D."/>
            <person name="Finy P."/>
            <person name="Geml J."/>
            <person name="Haridas S."/>
            <person name="Hughes K."/>
            <person name="Justo A."/>
            <person name="Karasinski D."/>
            <person name="Kautmanova I."/>
            <person name="Kiss B."/>
            <person name="Kocsube S."/>
            <person name="Kotiranta H."/>
            <person name="LaButti K.M."/>
            <person name="Lechner B.E."/>
            <person name="Liimatainen K."/>
            <person name="Lipzen A."/>
            <person name="Lukacs Z."/>
            <person name="Mihaltcheva S."/>
            <person name="Morgado L.N."/>
            <person name="Niskanen T."/>
            <person name="Noordeloos M.E."/>
            <person name="Ohm R.A."/>
            <person name="Ortiz-Santana B."/>
            <person name="Ovrebo C."/>
            <person name="Racz N."/>
            <person name="Riley R."/>
            <person name="Savchenko A."/>
            <person name="Shiryaev A."/>
            <person name="Soop K."/>
            <person name="Spirin V."/>
            <person name="Szebenyi C."/>
            <person name="Tomsovsky M."/>
            <person name="Tulloss R.E."/>
            <person name="Uehling J."/>
            <person name="Grigoriev I.V."/>
            <person name="Vagvolgyi C."/>
            <person name="Papp T."/>
            <person name="Martin F.M."/>
            <person name="Miettinen O."/>
            <person name="Hibbett D.S."/>
            <person name="Nagy L.G."/>
        </authorList>
    </citation>
    <scope>NUCLEOTIDE SEQUENCE [LARGE SCALE GENOMIC DNA]</scope>
    <source>
        <strain evidence="2 3">CBS 962.96</strain>
    </source>
</reference>
<sequence length="204" mass="23010">SFPDLGPTLGALEMGVLFATLLYGMVIVQSFNYFHSQFRDRSTIRRLVSTLIETIDTGFLWTYLYSRTVHHFGNLEVLIQPYWALAFVVPVGNLATFCVQLFFAYRVYKLSLKRFYPILCIPFSMLRLVMGFAIAITMITEASSVTIPEYVEKFKWLAVVALGVGAGVDVANTIALWLCFIKRAGDAQSGTKRIIDKLILWTIG</sequence>
<feature type="non-terminal residue" evidence="2">
    <location>
        <position position="1"/>
    </location>
</feature>
<keyword evidence="1" id="KW-1133">Transmembrane helix</keyword>
<gene>
    <name evidence="2" type="ORF">K435DRAFT_619740</name>
</gene>
<name>A0A4S8KVB4_DENBC</name>
<evidence type="ECO:0000313" key="2">
    <source>
        <dbReference type="EMBL" id="THU79864.1"/>
    </source>
</evidence>
<evidence type="ECO:0000313" key="3">
    <source>
        <dbReference type="Proteomes" id="UP000297245"/>
    </source>
</evidence>
<feature type="transmembrane region" description="Helical" evidence="1">
    <location>
        <begin position="84"/>
        <end position="103"/>
    </location>
</feature>
<protein>
    <submittedName>
        <fullName evidence="2">Uncharacterized protein</fullName>
    </submittedName>
</protein>
<organism evidence="2 3">
    <name type="scientific">Dendrothele bispora (strain CBS 962.96)</name>
    <dbReference type="NCBI Taxonomy" id="1314807"/>
    <lineage>
        <taxon>Eukaryota</taxon>
        <taxon>Fungi</taxon>
        <taxon>Dikarya</taxon>
        <taxon>Basidiomycota</taxon>
        <taxon>Agaricomycotina</taxon>
        <taxon>Agaricomycetes</taxon>
        <taxon>Agaricomycetidae</taxon>
        <taxon>Agaricales</taxon>
        <taxon>Agaricales incertae sedis</taxon>
        <taxon>Dendrothele</taxon>
    </lineage>
</organism>
<dbReference type="OrthoDB" id="2535105at2759"/>
<keyword evidence="3" id="KW-1185">Reference proteome</keyword>
<dbReference type="Proteomes" id="UP000297245">
    <property type="component" value="Unassembled WGS sequence"/>
</dbReference>
<feature type="transmembrane region" description="Helical" evidence="1">
    <location>
        <begin position="46"/>
        <end position="64"/>
    </location>
</feature>
<feature type="transmembrane region" description="Helical" evidence="1">
    <location>
        <begin position="115"/>
        <end position="136"/>
    </location>
</feature>
<feature type="non-terminal residue" evidence="2">
    <location>
        <position position="204"/>
    </location>
</feature>
<evidence type="ECO:0000256" key="1">
    <source>
        <dbReference type="SAM" id="Phobius"/>
    </source>
</evidence>
<dbReference type="AlphaFoldDB" id="A0A4S8KVB4"/>
<keyword evidence="1" id="KW-0472">Membrane</keyword>
<dbReference type="EMBL" id="ML179966">
    <property type="protein sequence ID" value="THU79864.1"/>
    <property type="molecule type" value="Genomic_DNA"/>
</dbReference>
<dbReference type="PANTHER" id="PTHR40465:SF1">
    <property type="entry name" value="DUF6534 DOMAIN-CONTAINING PROTEIN"/>
    <property type="match status" value="1"/>
</dbReference>
<feature type="transmembrane region" description="Helical" evidence="1">
    <location>
        <begin position="156"/>
        <end position="180"/>
    </location>
</feature>
<feature type="transmembrane region" description="Helical" evidence="1">
    <location>
        <begin position="12"/>
        <end position="34"/>
    </location>
</feature>
<proteinExistence type="predicted"/>
<accession>A0A4S8KVB4</accession>
<keyword evidence="1" id="KW-0812">Transmembrane</keyword>
<dbReference type="PANTHER" id="PTHR40465">
    <property type="entry name" value="CHROMOSOME 1, WHOLE GENOME SHOTGUN SEQUENCE"/>
    <property type="match status" value="1"/>
</dbReference>